<feature type="signal peptide" evidence="5">
    <location>
        <begin position="1"/>
        <end position="18"/>
    </location>
</feature>
<dbReference type="PROSITE" id="PS51387">
    <property type="entry name" value="FAD_PCMH"/>
    <property type="match status" value="1"/>
</dbReference>
<keyword evidence="2" id="KW-0285">Flavoprotein</keyword>
<keyword evidence="3" id="KW-0274">FAD</keyword>
<dbReference type="PANTHER" id="PTHR42973">
    <property type="entry name" value="BINDING OXIDOREDUCTASE, PUTATIVE (AFU_ORTHOLOGUE AFUA_1G17690)-RELATED"/>
    <property type="match status" value="1"/>
</dbReference>
<evidence type="ECO:0000256" key="5">
    <source>
        <dbReference type="SAM" id="SignalP"/>
    </source>
</evidence>
<dbReference type="SUPFAM" id="SSF56176">
    <property type="entry name" value="FAD-binding/transporter-associated domain-like"/>
    <property type="match status" value="1"/>
</dbReference>
<dbReference type="Gene3D" id="3.40.462.20">
    <property type="match status" value="1"/>
</dbReference>
<dbReference type="GeneID" id="87821352"/>
<dbReference type="Pfam" id="PF01565">
    <property type="entry name" value="FAD_binding_4"/>
    <property type="match status" value="1"/>
</dbReference>
<dbReference type="RefSeq" id="XP_062633846.1">
    <property type="nucleotide sequence ID" value="XM_062784739.1"/>
</dbReference>
<dbReference type="Pfam" id="PF08031">
    <property type="entry name" value="BBE"/>
    <property type="match status" value="1"/>
</dbReference>
<dbReference type="InterPro" id="IPR012951">
    <property type="entry name" value="BBE"/>
</dbReference>
<dbReference type="EMBL" id="MU853630">
    <property type="protein sequence ID" value="KAK4140475.1"/>
    <property type="molecule type" value="Genomic_DNA"/>
</dbReference>
<organism evidence="7 8">
    <name type="scientific">Dichotomopilus funicola</name>
    <dbReference type="NCBI Taxonomy" id="1934379"/>
    <lineage>
        <taxon>Eukaryota</taxon>
        <taxon>Fungi</taxon>
        <taxon>Dikarya</taxon>
        <taxon>Ascomycota</taxon>
        <taxon>Pezizomycotina</taxon>
        <taxon>Sordariomycetes</taxon>
        <taxon>Sordariomycetidae</taxon>
        <taxon>Sordariales</taxon>
        <taxon>Chaetomiaceae</taxon>
        <taxon>Dichotomopilus</taxon>
    </lineage>
</organism>
<evidence type="ECO:0000313" key="7">
    <source>
        <dbReference type="EMBL" id="KAK4140475.1"/>
    </source>
</evidence>
<evidence type="ECO:0000256" key="2">
    <source>
        <dbReference type="ARBA" id="ARBA00022630"/>
    </source>
</evidence>
<keyword evidence="5" id="KW-0732">Signal</keyword>
<dbReference type="GO" id="GO:0016491">
    <property type="term" value="F:oxidoreductase activity"/>
    <property type="evidence" value="ECO:0007669"/>
    <property type="project" value="UniProtKB-KW"/>
</dbReference>
<evidence type="ECO:0000256" key="1">
    <source>
        <dbReference type="ARBA" id="ARBA00005466"/>
    </source>
</evidence>
<dbReference type="InterPro" id="IPR006094">
    <property type="entry name" value="Oxid_FAD_bind_N"/>
</dbReference>
<reference evidence="7" key="2">
    <citation type="submission" date="2023-05" db="EMBL/GenBank/DDBJ databases">
        <authorList>
            <consortium name="Lawrence Berkeley National Laboratory"/>
            <person name="Steindorff A."/>
            <person name="Hensen N."/>
            <person name="Bonometti L."/>
            <person name="Westerberg I."/>
            <person name="Brannstrom I.O."/>
            <person name="Guillou S."/>
            <person name="Cros-Aarteil S."/>
            <person name="Calhoun S."/>
            <person name="Haridas S."/>
            <person name="Kuo A."/>
            <person name="Mondo S."/>
            <person name="Pangilinan J."/>
            <person name="Riley R."/>
            <person name="Labutti K."/>
            <person name="Andreopoulos B."/>
            <person name="Lipzen A."/>
            <person name="Chen C."/>
            <person name="Yanf M."/>
            <person name="Daum C."/>
            <person name="Ng V."/>
            <person name="Clum A."/>
            <person name="Ohm R."/>
            <person name="Martin F."/>
            <person name="Silar P."/>
            <person name="Natvig D."/>
            <person name="Lalanne C."/>
            <person name="Gautier V."/>
            <person name="Ament-Velasquez S.L."/>
            <person name="Kruys A."/>
            <person name="Hutchinson M.I."/>
            <person name="Powell A.J."/>
            <person name="Barry K."/>
            <person name="Miller A.N."/>
            <person name="Grigoriev I.V."/>
            <person name="Debuchy R."/>
            <person name="Gladieux P."/>
            <person name="Thoren M.H."/>
            <person name="Johannesson H."/>
        </authorList>
    </citation>
    <scope>NUCLEOTIDE SEQUENCE</scope>
    <source>
        <strain evidence="7">CBS 141.50</strain>
    </source>
</reference>
<evidence type="ECO:0000313" key="8">
    <source>
        <dbReference type="Proteomes" id="UP001302676"/>
    </source>
</evidence>
<evidence type="ECO:0000259" key="6">
    <source>
        <dbReference type="PROSITE" id="PS51387"/>
    </source>
</evidence>
<proteinExistence type="inferred from homology"/>
<dbReference type="Proteomes" id="UP001302676">
    <property type="component" value="Unassembled WGS sequence"/>
</dbReference>
<feature type="chain" id="PRO_5042845312" evidence="5">
    <location>
        <begin position="19"/>
        <end position="507"/>
    </location>
</feature>
<dbReference type="PROSITE" id="PS00862">
    <property type="entry name" value="OX2_COVAL_FAD"/>
    <property type="match status" value="1"/>
</dbReference>
<dbReference type="InterPro" id="IPR036318">
    <property type="entry name" value="FAD-bd_PCMH-like_sf"/>
</dbReference>
<dbReference type="Gene3D" id="3.30.465.10">
    <property type="match status" value="1"/>
</dbReference>
<protein>
    <submittedName>
        <fullName evidence="7">Reticuline oxidase</fullName>
    </submittedName>
</protein>
<dbReference type="GO" id="GO:0071949">
    <property type="term" value="F:FAD binding"/>
    <property type="evidence" value="ECO:0007669"/>
    <property type="project" value="InterPro"/>
</dbReference>
<dbReference type="InterPro" id="IPR050416">
    <property type="entry name" value="FAD-linked_Oxidoreductase"/>
</dbReference>
<comment type="similarity">
    <text evidence="1">Belongs to the oxygen-dependent FAD-linked oxidoreductase family.</text>
</comment>
<dbReference type="AlphaFoldDB" id="A0AAN6UXS9"/>
<reference evidence="7" key="1">
    <citation type="journal article" date="2023" name="Mol. Phylogenet. Evol.">
        <title>Genome-scale phylogeny and comparative genomics of the fungal order Sordariales.</title>
        <authorList>
            <person name="Hensen N."/>
            <person name="Bonometti L."/>
            <person name="Westerberg I."/>
            <person name="Brannstrom I.O."/>
            <person name="Guillou S."/>
            <person name="Cros-Aarteil S."/>
            <person name="Calhoun S."/>
            <person name="Haridas S."/>
            <person name="Kuo A."/>
            <person name="Mondo S."/>
            <person name="Pangilinan J."/>
            <person name="Riley R."/>
            <person name="LaButti K."/>
            <person name="Andreopoulos B."/>
            <person name="Lipzen A."/>
            <person name="Chen C."/>
            <person name="Yan M."/>
            <person name="Daum C."/>
            <person name="Ng V."/>
            <person name="Clum A."/>
            <person name="Steindorff A."/>
            <person name="Ohm R.A."/>
            <person name="Martin F."/>
            <person name="Silar P."/>
            <person name="Natvig D.O."/>
            <person name="Lalanne C."/>
            <person name="Gautier V."/>
            <person name="Ament-Velasquez S.L."/>
            <person name="Kruys A."/>
            <person name="Hutchinson M.I."/>
            <person name="Powell A.J."/>
            <person name="Barry K."/>
            <person name="Miller A.N."/>
            <person name="Grigoriev I.V."/>
            <person name="Debuchy R."/>
            <person name="Gladieux P."/>
            <person name="Hiltunen Thoren M."/>
            <person name="Johannesson H."/>
        </authorList>
    </citation>
    <scope>NUCLEOTIDE SEQUENCE</scope>
    <source>
        <strain evidence="7">CBS 141.50</strain>
    </source>
</reference>
<dbReference type="InterPro" id="IPR006093">
    <property type="entry name" value="Oxy_OxRdtase_FAD_BS"/>
</dbReference>
<feature type="domain" description="FAD-binding PCMH-type" evidence="6">
    <location>
        <begin position="61"/>
        <end position="233"/>
    </location>
</feature>
<keyword evidence="8" id="KW-1185">Reference proteome</keyword>
<gene>
    <name evidence="7" type="ORF">C8A04DRAFT_39852</name>
</gene>
<comment type="caution">
    <text evidence="7">The sequence shown here is derived from an EMBL/GenBank/DDBJ whole genome shotgun (WGS) entry which is preliminary data.</text>
</comment>
<keyword evidence="4" id="KW-0560">Oxidoreductase</keyword>
<sequence length="507" mass="54200">MHVTTLLVVASFALGALAKGKQSCGCGNAALEHCLTTKGVPFKVKCDSDWADYSTTMNLRLPITPAAITVPRDNKDVSHAVVCASQHGLKVQAKSGGHSYGSYSSGGIDGQVVVDLRHFNKTTLTRDNIAVVGGGVLLGPLATALYKQGKRAVSHGVCGGVGIGGHATHGGWGFTSRAWGLTLDHIVELHVVLANGTETRASPRVNPDLFWALRGGADSIGIVTSFSLRTHPAPEEVVNFNYQIGAATETVNQGVDIFTKLQSFISNATVVDRRTSFALQTHVNPDPATGAYSKMFIVTGTFLGSLAEYNKSIEPEMFRGIPAPTLHDVQSFDWLTSLAHLSPDGSLAGGPLNLAFFANSVTVDDPGINEEALKNYFTYILEGPPPPVPYLSSVELWGGADGQINLADKNDTFAAFPHRNIFWTANNQAGAPNFPFPSEGVPFLNGLRDALLDGLTVPSAGYQNLLDVTLTREEAHALYYGDVVLERLQRVKAAYDPKNIFWNPQSV</sequence>
<accession>A0AAN6UXS9</accession>
<evidence type="ECO:0000256" key="3">
    <source>
        <dbReference type="ARBA" id="ARBA00022827"/>
    </source>
</evidence>
<dbReference type="PANTHER" id="PTHR42973:SF15">
    <property type="entry name" value="FAD-BINDING PCMH-TYPE DOMAIN-CONTAINING PROTEIN"/>
    <property type="match status" value="1"/>
</dbReference>
<dbReference type="InterPro" id="IPR016166">
    <property type="entry name" value="FAD-bd_PCMH"/>
</dbReference>
<name>A0AAN6UXS9_9PEZI</name>
<dbReference type="InterPro" id="IPR016169">
    <property type="entry name" value="FAD-bd_PCMH_sub2"/>
</dbReference>
<evidence type="ECO:0000256" key="4">
    <source>
        <dbReference type="ARBA" id="ARBA00023002"/>
    </source>
</evidence>